<dbReference type="RefSeq" id="WP_080044087.1">
    <property type="nucleotide sequence ID" value="NZ_CP017717.1"/>
</dbReference>
<evidence type="ECO:0000313" key="6">
    <source>
        <dbReference type="Proteomes" id="UP000190797"/>
    </source>
</evidence>
<dbReference type="GO" id="GO:0045892">
    <property type="term" value="P:negative regulation of DNA-templated transcription"/>
    <property type="evidence" value="ECO:0007669"/>
    <property type="project" value="TreeGrafter"/>
</dbReference>
<keyword evidence="6" id="KW-1185">Reference proteome</keyword>
<reference evidence="6" key="1">
    <citation type="journal article" date="2017" name="Med. Chem. Commun.">
        <title>Nonomuraea sp. ATCC 55076 harbours the largest actinomycete chromosome to date and the kistamicin biosynthetic gene cluster.</title>
        <authorList>
            <person name="Nazari B."/>
            <person name="Forneris C.C."/>
            <person name="Gibson M.I."/>
            <person name="Moon K."/>
            <person name="Schramma K.R."/>
            <person name="Seyedsayamdost M.R."/>
        </authorList>
    </citation>
    <scope>NUCLEOTIDE SEQUENCE [LARGE SCALE GENOMIC DNA]</scope>
    <source>
        <strain evidence="6">ATCC 55076</strain>
    </source>
</reference>
<keyword evidence="3" id="KW-0804">Transcription</keyword>
<dbReference type="Gene3D" id="1.10.10.10">
    <property type="entry name" value="Winged helix-like DNA-binding domain superfamily/Winged helix DNA-binding domain"/>
    <property type="match status" value="1"/>
</dbReference>
<dbReference type="AlphaFoldDB" id="A0A1V0AC46"/>
<dbReference type="STRING" id="1909395.BKM31_45575"/>
<sequence>MVQNTGRPGYLQIADDLRTQIRGGSLAPGTLLPSTAQLAEQYDASLSVVKMAVGILRNEGLVIGQQGKGVFVRDAEERPAGDEQADLAELRATVRDLSVRLAKVEEQLATSTSRRPGRSSR</sequence>
<evidence type="ECO:0000259" key="4">
    <source>
        <dbReference type="PROSITE" id="PS50949"/>
    </source>
</evidence>
<dbReference type="PROSITE" id="PS50949">
    <property type="entry name" value="HTH_GNTR"/>
    <property type="match status" value="1"/>
</dbReference>
<feature type="domain" description="HTH gntR-type" evidence="4">
    <location>
        <begin position="7"/>
        <end position="75"/>
    </location>
</feature>
<dbReference type="GO" id="GO:0003677">
    <property type="term" value="F:DNA binding"/>
    <property type="evidence" value="ECO:0007669"/>
    <property type="project" value="UniProtKB-KW"/>
</dbReference>
<dbReference type="InterPro" id="IPR000524">
    <property type="entry name" value="Tscrpt_reg_HTH_GntR"/>
</dbReference>
<dbReference type="OrthoDB" id="4558810at2"/>
<dbReference type="Proteomes" id="UP000190797">
    <property type="component" value="Chromosome"/>
</dbReference>
<keyword evidence="2" id="KW-0238">DNA-binding</keyword>
<dbReference type="GO" id="GO:0003700">
    <property type="term" value="F:DNA-binding transcription factor activity"/>
    <property type="evidence" value="ECO:0007669"/>
    <property type="project" value="InterPro"/>
</dbReference>
<dbReference type="CDD" id="cd07377">
    <property type="entry name" value="WHTH_GntR"/>
    <property type="match status" value="1"/>
</dbReference>
<organism evidence="5 6">
    <name type="scientific">[Actinomadura] parvosata subsp. kistnae</name>
    <dbReference type="NCBI Taxonomy" id="1909395"/>
    <lineage>
        <taxon>Bacteria</taxon>
        <taxon>Bacillati</taxon>
        <taxon>Actinomycetota</taxon>
        <taxon>Actinomycetes</taxon>
        <taxon>Streptosporangiales</taxon>
        <taxon>Streptosporangiaceae</taxon>
        <taxon>Nonomuraea</taxon>
    </lineage>
</organism>
<dbReference type="SMART" id="SM00345">
    <property type="entry name" value="HTH_GNTR"/>
    <property type="match status" value="1"/>
</dbReference>
<dbReference type="Pfam" id="PF00392">
    <property type="entry name" value="GntR"/>
    <property type="match status" value="1"/>
</dbReference>
<dbReference type="PANTHER" id="PTHR44846">
    <property type="entry name" value="MANNOSYL-D-GLYCERATE TRANSPORT/METABOLISM SYSTEM REPRESSOR MNGR-RELATED"/>
    <property type="match status" value="1"/>
</dbReference>
<proteinExistence type="predicted"/>
<dbReference type="KEGG" id="noa:BKM31_45575"/>
<name>A0A1V0AC46_9ACTN</name>
<dbReference type="EMBL" id="CP017717">
    <property type="protein sequence ID" value="AQZ67775.1"/>
    <property type="molecule type" value="Genomic_DNA"/>
</dbReference>
<dbReference type="InterPro" id="IPR036388">
    <property type="entry name" value="WH-like_DNA-bd_sf"/>
</dbReference>
<keyword evidence="1" id="KW-0805">Transcription regulation</keyword>
<accession>A0A1V0AC46</accession>
<dbReference type="SUPFAM" id="SSF46785">
    <property type="entry name" value="Winged helix' DNA-binding domain"/>
    <property type="match status" value="1"/>
</dbReference>
<evidence type="ECO:0000256" key="1">
    <source>
        <dbReference type="ARBA" id="ARBA00023015"/>
    </source>
</evidence>
<dbReference type="PANTHER" id="PTHR44846:SF17">
    <property type="entry name" value="GNTR-FAMILY TRANSCRIPTIONAL REGULATOR"/>
    <property type="match status" value="1"/>
</dbReference>
<gene>
    <name evidence="5" type="ORF">BKM31_45575</name>
</gene>
<evidence type="ECO:0000256" key="3">
    <source>
        <dbReference type="ARBA" id="ARBA00023163"/>
    </source>
</evidence>
<evidence type="ECO:0000313" key="5">
    <source>
        <dbReference type="EMBL" id="AQZ67775.1"/>
    </source>
</evidence>
<dbReference type="InterPro" id="IPR050679">
    <property type="entry name" value="Bact_HTH_transcr_reg"/>
</dbReference>
<protein>
    <submittedName>
        <fullName evidence="5">GntR family transcriptional regulator</fullName>
    </submittedName>
</protein>
<dbReference type="InterPro" id="IPR036390">
    <property type="entry name" value="WH_DNA-bd_sf"/>
</dbReference>
<evidence type="ECO:0000256" key="2">
    <source>
        <dbReference type="ARBA" id="ARBA00023125"/>
    </source>
</evidence>